<evidence type="ECO:0000313" key="3">
    <source>
        <dbReference type="EMBL" id="TYK01010.1"/>
    </source>
</evidence>
<proteinExistence type="predicted"/>
<dbReference type="Proteomes" id="UP000321947">
    <property type="component" value="Unassembled WGS sequence"/>
</dbReference>
<organism evidence="3 5">
    <name type="scientific">Cucumis melo var. makuwa</name>
    <name type="common">Oriental melon</name>
    <dbReference type="NCBI Taxonomy" id="1194695"/>
    <lineage>
        <taxon>Eukaryota</taxon>
        <taxon>Viridiplantae</taxon>
        <taxon>Streptophyta</taxon>
        <taxon>Embryophyta</taxon>
        <taxon>Tracheophyta</taxon>
        <taxon>Spermatophyta</taxon>
        <taxon>Magnoliopsida</taxon>
        <taxon>eudicotyledons</taxon>
        <taxon>Gunneridae</taxon>
        <taxon>Pentapetalae</taxon>
        <taxon>rosids</taxon>
        <taxon>fabids</taxon>
        <taxon>Cucurbitales</taxon>
        <taxon>Cucurbitaceae</taxon>
        <taxon>Benincaseae</taxon>
        <taxon>Cucumis</taxon>
    </lineage>
</organism>
<sequence>MSNVDPHPVFLRTNQVSWKTYYRRNLKKEVEYSSNQLLAPVKDSEPPRDQEENNNGDETDVIVETSNNELEHGHIGKLDENDPSLGIPIAFRKDLVEEVYMSPCLDLKPSMVSRKLPPFIVPLFGTILKLRGVRSNKQSVVAMCRAETEYQAMSLGICEEIWLQKVLSDLHKDCEIPLKLFCGNKATISIANNPVQHAIELNMLRLIDVSSKENLTMGAYAFCTFLQANRLPMF</sequence>
<feature type="region of interest" description="Disordered" evidence="1">
    <location>
        <begin position="37"/>
        <end position="59"/>
    </location>
</feature>
<evidence type="ECO:0000256" key="1">
    <source>
        <dbReference type="SAM" id="MobiDB-lite"/>
    </source>
</evidence>
<dbReference type="PANTHER" id="PTHR11439">
    <property type="entry name" value="GAG-POL-RELATED RETROTRANSPOSON"/>
    <property type="match status" value="1"/>
</dbReference>
<feature type="compositionally biased region" description="Basic and acidic residues" evidence="1">
    <location>
        <begin position="42"/>
        <end position="51"/>
    </location>
</feature>
<reference evidence="4 5" key="1">
    <citation type="submission" date="2019-08" db="EMBL/GenBank/DDBJ databases">
        <title>Draft genome sequences of two oriental melons (Cucumis melo L. var makuwa).</title>
        <authorList>
            <person name="Kwon S.-Y."/>
        </authorList>
    </citation>
    <scope>NUCLEOTIDE SEQUENCE [LARGE SCALE GENOMIC DNA]</scope>
    <source>
        <strain evidence="5">cv. Chang Bougi</strain>
        <strain evidence="4">cv. SW 3</strain>
        <tissue evidence="3">Leaf</tissue>
    </source>
</reference>
<name>A0A5D3BPP7_CUCMM</name>
<dbReference type="EMBL" id="SSTE01001908">
    <property type="protein sequence ID" value="KAA0064275.1"/>
    <property type="molecule type" value="Genomic_DNA"/>
</dbReference>
<comment type="caution">
    <text evidence="3">The sequence shown here is derived from an EMBL/GenBank/DDBJ whole genome shotgun (WGS) entry which is preliminary data.</text>
</comment>
<accession>A0A5D3BPP7</accession>
<protein>
    <submittedName>
        <fullName evidence="2 3">Mitochondrial protein</fullName>
    </submittedName>
</protein>
<gene>
    <name evidence="3" type="ORF">E5676_scaffold264G00060</name>
    <name evidence="2" type="ORF">E6C27_scaffold548G002440</name>
</gene>
<dbReference type="CDD" id="cd09272">
    <property type="entry name" value="RNase_HI_RT_Ty1"/>
    <property type="match status" value="1"/>
</dbReference>
<evidence type="ECO:0000313" key="5">
    <source>
        <dbReference type="Proteomes" id="UP000321947"/>
    </source>
</evidence>
<evidence type="ECO:0000313" key="4">
    <source>
        <dbReference type="Proteomes" id="UP000321393"/>
    </source>
</evidence>
<evidence type="ECO:0000313" key="2">
    <source>
        <dbReference type="EMBL" id="KAA0064275.1"/>
    </source>
</evidence>
<dbReference type="PANTHER" id="PTHR11439:SF463">
    <property type="entry name" value="REVERSE TRANSCRIPTASE TY1_COPIA-TYPE DOMAIN-CONTAINING PROTEIN"/>
    <property type="match status" value="1"/>
</dbReference>
<dbReference type="AlphaFoldDB" id="A0A5D3BPP7"/>
<dbReference type="EMBL" id="SSTD01016369">
    <property type="protein sequence ID" value="TYK01010.1"/>
    <property type="molecule type" value="Genomic_DNA"/>
</dbReference>
<dbReference type="Proteomes" id="UP000321393">
    <property type="component" value="Unassembled WGS sequence"/>
</dbReference>
<dbReference type="OrthoDB" id="1729327at2759"/>